<dbReference type="Gene3D" id="2.160.10.10">
    <property type="entry name" value="Hexapeptide repeat proteins"/>
    <property type="match status" value="1"/>
</dbReference>
<dbReference type="InterPro" id="IPR011050">
    <property type="entry name" value="Pectin_lyase_fold/virulence"/>
</dbReference>
<organism evidence="1 2">
    <name type="scientific">Pseudoalteromonas citrea</name>
    <dbReference type="NCBI Taxonomy" id="43655"/>
    <lineage>
        <taxon>Bacteria</taxon>
        <taxon>Pseudomonadati</taxon>
        <taxon>Pseudomonadota</taxon>
        <taxon>Gammaproteobacteria</taxon>
        <taxon>Alteromonadales</taxon>
        <taxon>Pseudoalteromonadaceae</taxon>
        <taxon>Pseudoalteromonas</taxon>
    </lineage>
</organism>
<dbReference type="SUPFAM" id="SSF51126">
    <property type="entry name" value="Pectin lyase-like"/>
    <property type="match status" value="1"/>
</dbReference>
<keyword evidence="2" id="KW-1185">Reference proteome</keyword>
<protein>
    <recommendedName>
        <fullName evidence="3">Right handed beta helix domain-containing protein</fullName>
    </recommendedName>
</protein>
<dbReference type="EMBL" id="PNCK01000047">
    <property type="protein sequence ID" value="TMP41773.1"/>
    <property type="molecule type" value="Genomic_DNA"/>
</dbReference>
<evidence type="ECO:0008006" key="3">
    <source>
        <dbReference type="Google" id="ProtNLM"/>
    </source>
</evidence>
<evidence type="ECO:0000313" key="1">
    <source>
        <dbReference type="EMBL" id="TMP41773.1"/>
    </source>
</evidence>
<gene>
    <name evidence="1" type="ORF">CWB97_13475</name>
</gene>
<proteinExistence type="predicted"/>
<dbReference type="Proteomes" id="UP000305730">
    <property type="component" value="Unassembled WGS sequence"/>
</dbReference>
<name>A0ABY2W8R2_9GAMM</name>
<reference evidence="2" key="2">
    <citation type="submission" date="2019-06" db="EMBL/GenBank/DDBJ databases">
        <title>Co-occurence of chitin degradation, pigmentation and bioactivity in marine Pseudoalteromonas.</title>
        <authorList>
            <person name="Sonnenschein E.C."/>
            <person name="Bech P.K."/>
        </authorList>
    </citation>
    <scope>NUCLEOTIDE SEQUENCE [LARGE SCALE GENOMIC DNA]</scope>
    <source>
        <strain evidence="2">S2233</strain>
    </source>
</reference>
<comment type="caution">
    <text evidence="1">The sequence shown here is derived from an EMBL/GenBank/DDBJ whole genome shotgun (WGS) entry which is preliminary data.</text>
</comment>
<evidence type="ECO:0000313" key="2">
    <source>
        <dbReference type="Proteomes" id="UP000305730"/>
    </source>
</evidence>
<accession>A0ABY2W8R2</accession>
<sequence>MNTLNEQDATLSAQSSTLVEKADRQALIEKFDDLKTPSGDDFEAMIRSGFNQIDDPIQVVEHAGQDEIEISSALSVKGTAPESGEVRLTPSQLSMTQQGTQTLTVDADALRVFEDALTVSKADETVAVSQTLTANRLELDSMLTSPNVEIESLNVTHSGQDIVQAKLNDENEPEVHVMGKLELGQALNVAQTTTTNDLSVSATSSLHHATAQTLTVKEIATLEGLLDAQNAIFSGHLHTREAISVGIDEQSADAKFHIAKDSDDRGALLRIDDKTQDSTPFYINSEGRVGVGTTQLEADFHVTGNGQFGTTVDGNYVQLNRDGKSHFQGHVSVADSASIGSEALPMAAGSLSVSGNLGLGKTDATAKLDVHGDAGGDLFNVATVNDQFVKVTNTPLQDEAKVTIYQATQVKDSLNVEAGVNAQSVTAQDVTATGQLTANTATVTNQLTAGHTTVNELSVTTDATISKKATTKKLWVGDTETGVTEQDRAKGAVVNTTMAVKDHATFKDIQASEDIVTDLALKAKNAHLTQGMIIGAQESDQLGKLVVKASTAEESAVLVKDYEDNDLLRVKKQGVNVGTEGMAVPVDVKGTLSTSDTISAPRLNIDEHVSVHSQVKVAQVAEQASWMSDAKLAVLSDSFKPSALDVSHFNGQSVQPLITTDAGKVGLLHSAPSRALHVGDEALFDGLVEFSSQITVNHSDADKGTLFTVTDDNVSVGNPLSTPLFESFGGATIWGDSTTYGTVEIKVADEILLSTADSQVLIKQLAEPAALKIEDMLKTRETHIAAGQLAINQRPVDGTQFALTGKSQITGQLGINQMPTDEVDFGLTGQAQVNGNLTLLGEGIALHVQGEAQVDEHLTAKNGLTVSVTQNTAEDPKHALKVEGSSKLSGTLTVSENTQLCNGLHVKNDVSRADQRDVVIECPTTIKNTLTADDLVTANNRVIVKSAEGNALHVQGDTLMDRHVSINGDLKLNQSELPANARVHIQEQGKQGLLIERQNGQVGMVFNDGRLGIGIDRPDFMLDVAEDSQFRKDVEIKGRLEVQESLHVDEYASFRSNINVHGNTEAAGEARFGLPFNSGADDESAGMPAGVAQVAIDQNHFAKAFAVYHQGEKPVVIEEGRLGIQTDSPREALDVAGNAVIQGDIVLNGTLRGSGRVECFDGAKIFGDVELRSDLTVNDDVHLKDTLLVDGQATFNRHVEVKNESTFQGSVRLNDELSVHKKAILRDELAVTKQTTLQGGLTVEGLETGSTMSVSPAATFKNAVTVHGELSSLTALRTDGEMRSASITVTGQTDDHTIRVCSDKDMAPLSVSTQNGQALHINTRGDVGLGTDIPEHKLDVSGSVRVREALVVDQQLTLSEGATAQGDFSVTGALDSASLQLGDTQRISGISADVNLGDETASDSLLATQAAVKAYVDAHCWTLAENNKVLLVQNQQEFDEVMARELLSNITILLLPHTCHPQMNRAYKLKQQVRIGSNVSIIGFNERETRIVKAHSSCRFLLHGQSDALISGVEMRGFTFDGSLLNGGVFEENGGAFHLRYVQSAKLNCVIENHHVNGDGGAIYGEAEVSGVEARHIKHCSSSRQGGGAFGLKRSILEVSMCRAQSGGAVAYCNDCQVVAQNNTATLHGGGAYKCKNLMAQGYWRANQAQSGDGKHIFSGGCDTAHDDGTHQDYWWHALYLDGPVMCGSKPWRNDHI</sequence>
<dbReference type="RefSeq" id="WP_138597416.1">
    <property type="nucleotide sequence ID" value="NZ_PNCK01000047.1"/>
</dbReference>
<reference evidence="1 2" key="1">
    <citation type="submission" date="2017-12" db="EMBL/GenBank/DDBJ databases">
        <authorList>
            <person name="Paulsen S."/>
            <person name="Gram L.K."/>
        </authorList>
    </citation>
    <scope>NUCLEOTIDE SEQUENCE [LARGE SCALE GENOMIC DNA]</scope>
    <source>
        <strain evidence="1 2">S2233</strain>
    </source>
</reference>